<evidence type="ECO:0000313" key="4">
    <source>
        <dbReference type="EMBL" id="MCY0146336.1"/>
    </source>
</evidence>
<evidence type="ECO:0000256" key="1">
    <source>
        <dbReference type="ARBA" id="ARBA00004328"/>
    </source>
</evidence>
<dbReference type="RefSeq" id="WP_267652015.1">
    <property type="nucleotide sequence ID" value="NZ_JAOVZR010000001.1"/>
</dbReference>
<accession>A0ABT3Z3J2</accession>
<evidence type="ECO:0000313" key="5">
    <source>
        <dbReference type="Proteomes" id="UP001073227"/>
    </source>
</evidence>
<feature type="domain" description="Phage capsid-like C-terminal" evidence="3">
    <location>
        <begin position="127"/>
        <end position="411"/>
    </location>
</feature>
<name>A0ABT3Z3J2_9HYPH</name>
<proteinExistence type="predicted"/>
<reference evidence="4" key="1">
    <citation type="submission" date="2022-10" db="EMBL/GenBank/DDBJ databases">
        <title>Hoeflea sp. G2-23, isolated from marine algae.</title>
        <authorList>
            <person name="Kristyanto S."/>
            <person name="Kim J.M."/>
            <person name="Jeon C.O."/>
        </authorList>
    </citation>
    <scope>NUCLEOTIDE SEQUENCE</scope>
    <source>
        <strain evidence="4">G2-23</strain>
    </source>
</reference>
<comment type="subcellular location">
    <subcellularLocation>
        <location evidence="1">Virion</location>
    </subcellularLocation>
</comment>
<protein>
    <submittedName>
        <fullName evidence="4">Phage major capsid protein</fullName>
    </submittedName>
</protein>
<dbReference type="Pfam" id="PF05065">
    <property type="entry name" value="Phage_capsid"/>
    <property type="match status" value="1"/>
</dbReference>
<dbReference type="EMBL" id="JAOVZR010000001">
    <property type="protein sequence ID" value="MCY0146336.1"/>
    <property type="molecule type" value="Genomic_DNA"/>
</dbReference>
<keyword evidence="5" id="KW-1185">Reference proteome</keyword>
<gene>
    <name evidence="4" type="ORF">OEG84_01025</name>
</gene>
<sequence length="413" mass="45339">MNIHLQMPRAPETKSLDADVAQAFEEFLSTFEDYRQSNDQRLAEIERRGGDILAEEKLARIDTALDEQKRTLDRLLVKRARPDLGRGDGREPSAVRQAFEAYVRRGDEAGLRQSERKAMQTGSDPDGGYLVPDELDSEIGRRLSELSPIRSIATVRQVSGAVLKKPFALDGMATGWVGETDARPQTATPQLAELQFPTMELYAMPAATASLIDDSALDIEEWVAAEVEAAFAEQEGAAFVSGDGANKPRGFLDYPSVDDDSWSWGKLGHIATGSAGAFGTDPSDRLVELIYALKAGHRQNGRFVMNRKTQAQIRKFKDADGNYLWMPPAGAGQSASLMGFSVVEAEDMPDIAADSVSIAFGDFRRGYLVVDRTGVRVLRDPYSAKPYVLFYTTKRVGGGVQNFEAIKLLKFTA</sequence>
<organism evidence="4 5">
    <name type="scientific">Hoeflea algicola</name>
    <dbReference type="NCBI Taxonomy" id="2983763"/>
    <lineage>
        <taxon>Bacteria</taxon>
        <taxon>Pseudomonadati</taxon>
        <taxon>Pseudomonadota</taxon>
        <taxon>Alphaproteobacteria</taxon>
        <taxon>Hyphomicrobiales</taxon>
        <taxon>Rhizobiaceae</taxon>
        <taxon>Hoeflea</taxon>
    </lineage>
</organism>
<dbReference type="NCBIfam" id="TIGR01554">
    <property type="entry name" value="major_cap_HK97"/>
    <property type="match status" value="1"/>
</dbReference>
<dbReference type="InterPro" id="IPR054612">
    <property type="entry name" value="Phage_capsid-like_C"/>
</dbReference>
<dbReference type="Proteomes" id="UP001073227">
    <property type="component" value="Unassembled WGS sequence"/>
</dbReference>
<dbReference type="InterPro" id="IPR024455">
    <property type="entry name" value="Phage_capsid"/>
</dbReference>
<dbReference type="SUPFAM" id="SSF56563">
    <property type="entry name" value="Major capsid protein gp5"/>
    <property type="match status" value="1"/>
</dbReference>
<evidence type="ECO:0000256" key="2">
    <source>
        <dbReference type="SAM" id="MobiDB-lite"/>
    </source>
</evidence>
<feature type="region of interest" description="Disordered" evidence="2">
    <location>
        <begin position="110"/>
        <end position="130"/>
    </location>
</feature>
<evidence type="ECO:0000259" key="3">
    <source>
        <dbReference type="Pfam" id="PF05065"/>
    </source>
</evidence>
<comment type="caution">
    <text evidence="4">The sequence shown here is derived from an EMBL/GenBank/DDBJ whole genome shotgun (WGS) entry which is preliminary data.</text>
</comment>
<dbReference type="Gene3D" id="3.30.2320.10">
    <property type="entry name" value="hypothetical protein PF0899 domain"/>
    <property type="match status" value="1"/>
</dbReference>